<organism evidence="1">
    <name type="scientific">bioreactor metagenome</name>
    <dbReference type="NCBI Taxonomy" id="1076179"/>
    <lineage>
        <taxon>unclassified sequences</taxon>
        <taxon>metagenomes</taxon>
        <taxon>ecological metagenomes</taxon>
    </lineage>
</organism>
<comment type="caution">
    <text evidence="1">The sequence shown here is derived from an EMBL/GenBank/DDBJ whole genome shotgun (WGS) entry which is preliminary data.</text>
</comment>
<accession>A0A645J9X7</accession>
<evidence type="ECO:0000313" key="1">
    <source>
        <dbReference type="EMBL" id="MPN60475.1"/>
    </source>
</evidence>
<proteinExistence type="predicted"/>
<protein>
    <recommendedName>
        <fullName evidence="2">RND efflux pump membrane fusion protein barrel-sandwich domain-containing protein</fullName>
    </recommendedName>
</protein>
<reference evidence="1" key="1">
    <citation type="submission" date="2019-08" db="EMBL/GenBank/DDBJ databases">
        <authorList>
            <person name="Kucharzyk K."/>
            <person name="Murdoch R.W."/>
            <person name="Higgins S."/>
            <person name="Loffler F."/>
        </authorList>
    </citation>
    <scope>NUCLEOTIDE SEQUENCE</scope>
</reference>
<name>A0A645J9X7_9ZZZZ</name>
<dbReference type="EMBL" id="VSSQ01135796">
    <property type="protein sequence ID" value="MPN60475.1"/>
    <property type="molecule type" value="Genomic_DNA"/>
</dbReference>
<evidence type="ECO:0008006" key="2">
    <source>
        <dbReference type="Google" id="ProtNLM"/>
    </source>
</evidence>
<dbReference type="AlphaFoldDB" id="A0A645J9X7"/>
<sequence>MAIGTVFEGRVPALGDKKLAFRVYYISPRADYATWRSTRQSFGYDMRSFEVRARAEGGDTPLLRPGMSVLVER</sequence>
<gene>
    <name evidence="1" type="ORF">SDC9_208203</name>
</gene>
<dbReference type="Gene3D" id="2.40.30.170">
    <property type="match status" value="1"/>
</dbReference>